<dbReference type="Pfam" id="PF00563">
    <property type="entry name" value="EAL"/>
    <property type="match status" value="1"/>
</dbReference>
<feature type="region of interest" description="Disordered" evidence="1">
    <location>
        <begin position="1"/>
        <end position="26"/>
    </location>
</feature>
<feature type="transmembrane region" description="Helical" evidence="2">
    <location>
        <begin position="31"/>
        <end position="50"/>
    </location>
</feature>
<keyword evidence="2" id="KW-1133">Transmembrane helix</keyword>
<dbReference type="InterPro" id="IPR035919">
    <property type="entry name" value="EAL_sf"/>
</dbReference>
<name>A0A919MPN4_9ACTN</name>
<dbReference type="RefSeq" id="WP_203773516.1">
    <property type="nucleotide sequence ID" value="NZ_BAAAYJ010000093.1"/>
</dbReference>
<evidence type="ECO:0000256" key="2">
    <source>
        <dbReference type="SAM" id="Phobius"/>
    </source>
</evidence>
<evidence type="ECO:0000259" key="4">
    <source>
        <dbReference type="PROSITE" id="PS50887"/>
    </source>
</evidence>
<feature type="compositionally biased region" description="Low complexity" evidence="1">
    <location>
        <begin position="7"/>
        <end position="26"/>
    </location>
</feature>
<feature type="transmembrane region" description="Helical" evidence="2">
    <location>
        <begin position="217"/>
        <end position="240"/>
    </location>
</feature>
<feature type="domain" description="EAL" evidence="3">
    <location>
        <begin position="580"/>
        <end position="834"/>
    </location>
</feature>
<evidence type="ECO:0008006" key="7">
    <source>
        <dbReference type="Google" id="ProtNLM"/>
    </source>
</evidence>
<protein>
    <recommendedName>
        <fullName evidence="7">Diguanylate cyclase (GGDEF) domain-containing protein</fullName>
    </recommendedName>
</protein>
<reference evidence="5" key="1">
    <citation type="submission" date="2021-01" db="EMBL/GenBank/DDBJ databases">
        <title>Whole genome shotgun sequence of Actinoplanes nipponensis NBRC 14063.</title>
        <authorList>
            <person name="Komaki H."/>
            <person name="Tamura T."/>
        </authorList>
    </citation>
    <scope>NUCLEOTIDE SEQUENCE</scope>
    <source>
        <strain evidence="5">NBRC 14063</strain>
    </source>
</reference>
<dbReference type="InterPro" id="IPR001633">
    <property type="entry name" value="EAL_dom"/>
</dbReference>
<evidence type="ECO:0000313" key="5">
    <source>
        <dbReference type="EMBL" id="GIE52252.1"/>
    </source>
</evidence>
<dbReference type="SMART" id="SM00052">
    <property type="entry name" value="EAL"/>
    <property type="match status" value="1"/>
</dbReference>
<dbReference type="SMART" id="SM00267">
    <property type="entry name" value="GGDEF"/>
    <property type="match status" value="1"/>
</dbReference>
<dbReference type="AlphaFoldDB" id="A0A919MPN4"/>
<comment type="caution">
    <text evidence="5">The sequence shown here is derived from an EMBL/GenBank/DDBJ whole genome shotgun (WGS) entry which is preliminary data.</text>
</comment>
<proteinExistence type="predicted"/>
<dbReference type="PROSITE" id="PS50887">
    <property type="entry name" value="GGDEF"/>
    <property type="match status" value="1"/>
</dbReference>
<organism evidence="5 6">
    <name type="scientific">Actinoplanes nipponensis</name>
    <dbReference type="NCBI Taxonomy" id="135950"/>
    <lineage>
        <taxon>Bacteria</taxon>
        <taxon>Bacillati</taxon>
        <taxon>Actinomycetota</taxon>
        <taxon>Actinomycetes</taxon>
        <taxon>Micromonosporales</taxon>
        <taxon>Micromonosporaceae</taxon>
        <taxon>Actinoplanes</taxon>
    </lineage>
</organism>
<keyword evidence="2" id="KW-0812">Transmembrane</keyword>
<dbReference type="SUPFAM" id="SSF55073">
    <property type="entry name" value="Nucleotide cyclase"/>
    <property type="match status" value="1"/>
</dbReference>
<dbReference type="PROSITE" id="PS50883">
    <property type="entry name" value="EAL"/>
    <property type="match status" value="1"/>
</dbReference>
<dbReference type="CDD" id="cd01949">
    <property type="entry name" value="GGDEF"/>
    <property type="match status" value="1"/>
</dbReference>
<dbReference type="Pfam" id="PF00990">
    <property type="entry name" value="GGDEF"/>
    <property type="match status" value="1"/>
</dbReference>
<keyword evidence="6" id="KW-1185">Reference proteome</keyword>
<dbReference type="NCBIfam" id="TIGR00254">
    <property type="entry name" value="GGDEF"/>
    <property type="match status" value="1"/>
</dbReference>
<dbReference type="CDD" id="cd01948">
    <property type="entry name" value="EAL"/>
    <property type="match status" value="1"/>
</dbReference>
<evidence type="ECO:0000313" key="6">
    <source>
        <dbReference type="Proteomes" id="UP000647172"/>
    </source>
</evidence>
<evidence type="ECO:0000256" key="1">
    <source>
        <dbReference type="SAM" id="MobiDB-lite"/>
    </source>
</evidence>
<dbReference type="PANTHER" id="PTHR33121:SF70">
    <property type="entry name" value="SIGNALING PROTEIN YKOW"/>
    <property type="match status" value="1"/>
</dbReference>
<dbReference type="InterPro" id="IPR050706">
    <property type="entry name" value="Cyclic-di-GMP_PDE-like"/>
</dbReference>
<feature type="transmembrane region" description="Helical" evidence="2">
    <location>
        <begin position="141"/>
        <end position="160"/>
    </location>
</feature>
<dbReference type="InterPro" id="IPR043128">
    <property type="entry name" value="Rev_trsase/Diguanyl_cyclase"/>
</dbReference>
<feature type="transmembrane region" description="Helical" evidence="2">
    <location>
        <begin position="88"/>
        <end position="105"/>
    </location>
</feature>
<dbReference type="EMBL" id="BOMQ01000065">
    <property type="protein sequence ID" value="GIE52252.1"/>
    <property type="molecule type" value="Genomic_DNA"/>
</dbReference>
<feature type="domain" description="GGDEF" evidence="4">
    <location>
        <begin position="425"/>
        <end position="574"/>
    </location>
</feature>
<keyword evidence="2" id="KW-0472">Membrane</keyword>
<dbReference type="Gene3D" id="3.20.20.450">
    <property type="entry name" value="EAL domain"/>
    <property type="match status" value="1"/>
</dbReference>
<evidence type="ECO:0000259" key="3">
    <source>
        <dbReference type="PROSITE" id="PS50883"/>
    </source>
</evidence>
<dbReference type="InterPro" id="IPR000160">
    <property type="entry name" value="GGDEF_dom"/>
</dbReference>
<dbReference type="GO" id="GO:0071111">
    <property type="term" value="F:cyclic-guanylate-specific phosphodiesterase activity"/>
    <property type="evidence" value="ECO:0007669"/>
    <property type="project" value="InterPro"/>
</dbReference>
<gene>
    <name evidence="5" type="ORF">Ani05nite_57860</name>
</gene>
<dbReference type="SUPFAM" id="SSF141868">
    <property type="entry name" value="EAL domain-like"/>
    <property type="match status" value="1"/>
</dbReference>
<feature type="transmembrane region" description="Helical" evidence="2">
    <location>
        <begin position="56"/>
        <end position="76"/>
    </location>
</feature>
<sequence length="850" mass="88745">MTSQPTSAAPAGPARPPGQAGPASRPEAGRVLTGLVVGAALIVAVLGVLMPLHGPAIMALSPPAAAGVAVLLVAFAQLARLRFRVGRGTVSVSWGETAFILGFALAPPGWLPAATLLGAVGAWALITWLNDQRIIADLVHLAASLSLGTATATAVTYAIAGPAAPLDSTRTQVGLIAGALAYLTVTLGLAVLTLALHRDAPPAQIAVRALHAKLPMFVGNVLVGLLSLFALANGPIWLLALPPALWLLQRTYRYHLRAEEERRVWEAFARATRTLGGSSELTVAAAGLRGALDVFGARRVEIEVLQRGGSPRRYAADGASNDPTPGAAPGPVITRAMTVGGTAVGELTVWLAEPTLPAARDELAVSAYGDALAGALHDAAAHERLAQLEEKVAHDAVHDPLTGLATRSALLADGDALLHSLDRDRQVALLLLDLNDFREVNGTLGHRAGDAMLRTVAERLTDLAREHDLVARLGDDEFAVLLPAVATLSDSATPLHETPNPLPRAVRRARELVDRLGQPMEIGGVRLVTEIAVGVAVSSAGTTDLAELIRRAGIALDQAKELHVGVAAYDSAQDASSTDHLALPAELYDALTARDQLVLALQPEVDLQTGAPTGVEALIRWKHPRRGMLNPNDFIDTIEHGELLAPFTRYVLDHALAAAADWAGQGLDLPVSVNVSARSLLDATLPAQVADALRRHRLSAGRLVLEITESVAVSDQEVVDEVIAALRDMGVQISVDDFGTGFSSLSFVTRVTVDELKVDRSFVTDMTDSAAAAAVVRGAVELGARLGARVVAEGVETADQRAALLALGCTSAQGYHFSRPLPADKIVAALHQLAEAAPPKVIPLRADGAS</sequence>
<accession>A0A919MPN4</accession>
<dbReference type="InterPro" id="IPR029787">
    <property type="entry name" value="Nucleotide_cyclase"/>
</dbReference>
<dbReference type="PANTHER" id="PTHR33121">
    <property type="entry name" value="CYCLIC DI-GMP PHOSPHODIESTERASE PDEF"/>
    <property type="match status" value="1"/>
</dbReference>
<dbReference type="Gene3D" id="3.30.70.270">
    <property type="match status" value="1"/>
</dbReference>
<feature type="transmembrane region" description="Helical" evidence="2">
    <location>
        <begin position="172"/>
        <end position="196"/>
    </location>
</feature>
<feature type="transmembrane region" description="Helical" evidence="2">
    <location>
        <begin position="111"/>
        <end position="129"/>
    </location>
</feature>
<dbReference type="Proteomes" id="UP000647172">
    <property type="component" value="Unassembled WGS sequence"/>
</dbReference>